<dbReference type="PROSITE" id="PS01127">
    <property type="entry name" value="EF_TS_2"/>
    <property type="match status" value="1"/>
</dbReference>
<organism evidence="8 9">
    <name type="scientific">Gymnopilus junonius</name>
    <name type="common">Spectacular rustgill mushroom</name>
    <name type="synonym">Gymnopilus spectabilis subsp. junonius</name>
    <dbReference type="NCBI Taxonomy" id="109634"/>
    <lineage>
        <taxon>Eukaryota</taxon>
        <taxon>Fungi</taxon>
        <taxon>Dikarya</taxon>
        <taxon>Basidiomycota</taxon>
        <taxon>Agaricomycotina</taxon>
        <taxon>Agaricomycetes</taxon>
        <taxon>Agaricomycetidae</taxon>
        <taxon>Agaricales</taxon>
        <taxon>Agaricineae</taxon>
        <taxon>Hymenogastraceae</taxon>
        <taxon>Gymnopilus</taxon>
    </lineage>
</organism>
<dbReference type="Proteomes" id="UP000724874">
    <property type="component" value="Unassembled WGS sequence"/>
</dbReference>
<keyword evidence="4" id="KW-0809">Transit peptide</keyword>
<dbReference type="SUPFAM" id="SSF54713">
    <property type="entry name" value="Elongation factor Ts (EF-Ts), dimerisation domain"/>
    <property type="match status" value="1"/>
</dbReference>
<evidence type="ECO:0000256" key="4">
    <source>
        <dbReference type="ARBA" id="ARBA00022946"/>
    </source>
</evidence>
<comment type="similarity">
    <text evidence="1 6">Belongs to the EF-Ts family.</text>
</comment>
<dbReference type="Gene3D" id="1.10.8.10">
    <property type="entry name" value="DNA helicase RuvA subunit, C-terminal domain"/>
    <property type="match status" value="1"/>
</dbReference>
<dbReference type="PANTHER" id="PTHR11741">
    <property type="entry name" value="ELONGATION FACTOR TS"/>
    <property type="match status" value="1"/>
</dbReference>
<dbReference type="EMBL" id="JADNYJ010000007">
    <property type="protein sequence ID" value="KAF8910109.1"/>
    <property type="molecule type" value="Genomic_DNA"/>
</dbReference>
<dbReference type="GO" id="GO:0003746">
    <property type="term" value="F:translation elongation factor activity"/>
    <property type="evidence" value="ECO:0007669"/>
    <property type="project" value="UniProtKB-UniRule"/>
</dbReference>
<evidence type="ECO:0000256" key="6">
    <source>
        <dbReference type="HAMAP-Rule" id="MF_03135"/>
    </source>
</evidence>
<name>A0A9P5NZG8_GYMJU</name>
<dbReference type="PANTHER" id="PTHR11741:SF0">
    <property type="entry name" value="ELONGATION FACTOR TS, MITOCHONDRIAL"/>
    <property type="match status" value="1"/>
</dbReference>
<dbReference type="InterPro" id="IPR014039">
    <property type="entry name" value="Transl_elong_EFTs/EF1B_dimer"/>
</dbReference>
<gene>
    <name evidence="6" type="primary">TSF1</name>
    <name evidence="8" type="ORF">CPB84DRAFT_1354369</name>
</gene>
<keyword evidence="3 6" id="KW-0648">Protein biosynthesis</keyword>
<evidence type="ECO:0000313" key="9">
    <source>
        <dbReference type="Proteomes" id="UP000724874"/>
    </source>
</evidence>
<evidence type="ECO:0000259" key="7">
    <source>
        <dbReference type="Pfam" id="PF00889"/>
    </source>
</evidence>
<dbReference type="GO" id="GO:0070125">
    <property type="term" value="P:mitochondrial translational elongation"/>
    <property type="evidence" value="ECO:0007669"/>
    <property type="project" value="TreeGrafter"/>
</dbReference>
<keyword evidence="2 6" id="KW-0251">Elongation factor</keyword>
<keyword evidence="5 6" id="KW-0496">Mitochondrion</keyword>
<comment type="function">
    <text evidence="6">Associates with the EF-Tu.GDP complex and induces the exchange of GDP to GTP. It remains bound to the aminoacyl-tRNA.EF-Tu.GTP complex up to the GTP hydrolysis stage on the ribosome.</text>
</comment>
<comment type="caution">
    <text evidence="8">The sequence shown here is derived from an EMBL/GenBank/DDBJ whole genome shotgun (WGS) entry which is preliminary data.</text>
</comment>
<dbReference type="AlphaFoldDB" id="A0A9P5NZG8"/>
<feature type="domain" description="Translation elongation factor EFTs/EF1B dimerisation" evidence="7">
    <location>
        <begin position="122"/>
        <end position="292"/>
    </location>
</feature>
<dbReference type="Gene3D" id="3.30.479.20">
    <property type="entry name" value="Elongation factor Ts, dimerisation domain"/>
    <property type="match status" value="1"/>
</dbReference>
<dbReference type="GO" id="GO:0005739">
    <property type="term" value="C:mitochondrion"/>
    <property type="evidence" value="ECO:0007669"/>
    <property type="project" value="UniProtKB-SubCell"/>
</dbReference>
<evidence type="ECO:0000256" key="5">
    <source>
        <dbReference type="ARBA" id="ARBA00023128"/>
    </source>
</evidence>
<dbReference type="InterPro" id="IPR036402">
    <property type="entry name" value="EF-Ts_dimer_sf"/>
</dbReference>
<dbReference type="InterPro" id="IPR018101">
    <property type="entry name" value="Transl_elong_Ts_CS"/>
</dbReference>
<accession>A0A9P5NZG8</accession>
<evidence type="ECO:0000256" key="3">
    <source>
        <dbReference type="ARBA" id="ARBA00022917"/>
    </source>
</evidence>
<sequence>MLRQILRPSPLSRSLLCSRSSKFNNYTTSASEEPFKVPVKLIAELRKQTQVSVTKAREALSQTNGSIPDALTWLEKDLEATGKAKAAKVSGRATKQGLIAHAILSQGRGFSQVDDNNSCIRAAAIELSCETDFVARNKLFAELAADVAHTAAFLMEEGDSVDDFFETPMFAKLSTQNVLELPIVQHPDSTEQKFQEGMTVSSAIRNTIAKVGENITLKRARVIIEDENSNVAFHLNSYLHGQQHNLSAAPLGALALFRITSDRFKKLFYDEKFSTELLEIERAVAKQIVGMQTLSILPKPGQNLEDALYNQEFFTLRASGTQGKTIQEVLRTWSLESGLIDSKEDKGGLEVVDFLKWTVDGSEE</sequence>
<keyword evidence="9" id="KW-1185">Reference proteome</keyword>
<dbReference type="SUPFAM" id="SSF46934">
    <property type="entry name" value="UBA-like"/>
    <property type="match status" value="1"/>
</dbReference>
<dbReference type="InterPro" id="IPR009060">
    <property type="entry name" value="UBA-like_sf"/>
</dbReference>
<evidence type="ECO:0000256" key="1">
    <source>
        <dbReference type="ARBA" id="ARBA00005532"/>
    </source>
</evidence>
<evidence type="ECO:0000256" key="2">
    <source>
        <dbReference type="ARBA" id="ARBA00022768"/>
    </source>
</evidence>
<protein>
    <recommendedName>
        <fullName evidence="6">Elongation factor Ts, mitochondrial</fullName>
        <shortName evidence="6">EF-Ts</shortName>
        <shortName evidence="6">EF-TsMt</shortName>
    </recommendedName>
</protein>
<dbReference type="HAMAP" id="MF_00050">
    <property type="entry name" value="EF_Ts"/>
    <property type="match status" value="1"/>
</dbReference>
<reference evidence="8" key="1">
    <citation type="submission" date="2020-11" db="EMBL/GenBank/DDBJ databases">
        <authorList>
            <consortium name="DOE Joint Genome Institute"/>
            <person name="Ahrendt S."/>
            <person name="Riley R."/>
            <person name="Andreopoulos W."/>
            <person name="LaButti K."/>
            <person name="Pangilinan J."/>
            <person name="Ruiz-duenas F.J."/>
            <person name="Barrasa J.M."/>
            <person name="Sanchez-Garcia M."/>
            <person name="Camarero S."/>
            <person name="Miyauchi S."/>
            <person name="Serrano A."/>
            <person name="Linde D."/>
            <person name="Babiker R."/>
            <person name="Drula E."/>
            <person name="Ayuso-Fernandez I."/>
            <person name="Pacheco R."/>
            <person name="Padilla G."/>
            <person name="Ferreira P."/>
            <person name="Barriuso J."/>
            <person name="Kellner H."/>
            <person name="Castanera R."/>
            <person name="Alfaro M."/>
            <person name="Ramirez L."/>
            <person name="Pisabarro A.G."/>
            <person name="Kuo A."/>
            <person name="Tritt A."/>
            <person name="Lipzen A."/>
            <person name="He G."/>
            <person name="Yan M."/>
            <person name="Ng V."/>
            <person name="Cullen D."/>
            <person name="Martin F."/>
            <person name="Rosso M.-N."/>
            <person name="Henrissat B."/>
            <person name="Hibbett D."/>
            <person name="Martinez A.T."/>
            <person name="Grigoriev I.V."/>
        </authorList>
    </citation>
    <scope>NUCLEOTIDE SEQUENCE</scope>
    <source>
        <strain evidence="8">AH 44721</strain>
    </source>
</reference>
<dbReference type="InterPro" id="IPR001816">
    <property type="entry name" value="Transl_elong_EFTs/EF1B"/>
</dbReference>
<dbReference type="OrthoDB" id="277235at2759"/>
<dbReference type="Pfam" id="PF00889">
    <property type="entry name" value="EF_TS"/>
    <property type="match status" value="1"/>
</dbReference>
<evidence type="ECO:0000313" key="8">
    <source>
        <dbReference type="EMBL" id="KAF8910109.1"/>
    </source>
</evidence>
<proteinExistence type="inferred from homology"/>
<comment type="subcellular location">
    <subcellularLocation>
        <location evidence="6">Mitochondrion</location>
    </subcellularLocation>
</comment>